<gene>
    <name evidence="1" type="ORF">H310_12508</name>
</gene>
<dbReference type="InterPro" id="IPR036397">
    <property type="entry name" value="RNaseH_sf"/>
</dbReference>
<name>A0A024TJG4_9STRA</name>
<proteinExistence type="predicted"/>
<organism evidence="1">
    <name type="scientific">Aphanomyces invadans</name>
    <dbReference type="NCBI Taxonomy" id="157072"/>
    <lineage>
        <taxon>Eukaryota</taxon>
        <taxon>Sar</taxon>
        <taxon>Stramenopiles</taxon>
        <taxon>Oomycota</taxon>
        <taxon>Saprolegniomycetes</taxon>
        <taxon>Saprolegniales</taxon>
        <taxon>Verrucalvaceae</taxon>
        <taxon>Aphanomyces</taxon>
    </lineage>
</organism>
<protein>
    <submittedName>
        <fullName evidence="1">Uncharacterized protein</fullName>
    </submittedName>
</protein>
<dbReference type="GeneID" id="20089558"/>
<dbReference type="VEuPathDB" id="FungiDB:H310_12508"/>
<accession>A0A024TJG4</accession>
<dbReference type="Gene3D" id="3.30.420.10">
    <property type="entry name" value="Ribonuclease H-like superfamily/Ribonuclease H"/>
    <property type="match status" value="1"/>
</dbReference>
<reference evidence="1" key="1">
    <citation type="submission" date="2013-12" db="EMBL/GenBank/DDBJ databases">
        <title>The Genome Sequence of Aphanomyces invadans NJM9701.</title>
        <authorList>
            <consortium name="The Broad Institute Genomics Platform"/>
            <person name="Russ C."/>
            <person name="Tyler B."/>
            <person name="van West P."/>
            <person name="Dieguez-Uribeondo J."/>
            <person name="Young S.K."/>
            <person name="Zeng Q."/>
            <person name="Gargeya S."/>
            <person name="Fitzgerald M."/>
            <person name="Abouelleil A."/>
            <person name="Alvarado L."/>
            <person name="Chapman S.B."/>
            <person name="Gainer-Dewar J."/>
            <person name="Goldberg J."/>
            <person name="Griggs A."/>
            <person name="Gujja S."/>
            <person name="Hansen M."/>
            <person name="Howarth C."/>
            <person name="Imamovic A."/>
            <person name="Ireland A."/>
            <person name="Larimer J."/>
            <person name="McCowan C."/>
            <person name="Murphy C."/>
            <person name="Pearson M."/>
            <person name="Poon T.W."/>
            <person name="Priest M."/>
            <person name="Roberts A."/>
            <person name="Saif S."/>
            <person name="Shea T."/>
            <person name="Sykes S."/>
            <person name="Wortman J."/>
            <person name="Nusbaum C."/>
            <person name="Birren B."/>
        </authorList>
    </citation>
    <scope>NUCLEOTIDE SEQUENCE [LARGE SCALE GENOMIC DNA]</scope>
    <source>
        <strain evidence="1">NJM9701</strain>
    </source>
</reference>
<dbReference type="AlphaFoldDB" id="A0A024TJG4"/>
<dbReference type="PANTHER" id="PTHR47169">
    <property type="entry name" value="OS01G0541250 PROTEIN"/>
    <property type="match status" value="1"/>
</dbReference>
<dbReference type="RefSeq" id="XP_008877799.1">
    <property type="nucleotide sequence ID" value="XM_008879577.1"/>
</dbReference>
<dbReference type="PANTHER" id="PTHR47169:SF2">
    <property type="entry name" value="OS01G0541250 PROTEIN"/>
    <property type="match status" value="1"/>
</dbReference>
<dbReference type="OrthoDB" id="74246at2759"/>
<evidence type="ECO:0000313" key="1">
    <source>
        <dbReference type="EMBL" id="ETV93457.1"/>
    </source>
</evidence>
<sequence>MSSNKPQVTDANKEGRLQWAIQYVHSTSPSDYHFDDLMGVVHVDEEWFYATKINKAYSLVPGEEPPHCTCKSKRFIA</sequence>
<dbReference type="GO" id="GO:0003676">
    <property type="term" value="F:nucleic acid binding"/>
    <property type="evidence" value="ECO:0007669"/>
    <property type="project" value="InterPro"/>
</dbReference>
<dbReference type="EMBL" id="KI913991">
    <property type="protein sequence ID" value="ETV93457.1"/>
    <property type="molecule type" value="Genomic_DNA"/>
</dbReference>